<dbReference type="SUPFAM" id="SSF54928">
    <property type="entry name" value="RNA-binding domain, RBD"/>
    <property type="match status" value="1"/>
</dbReference>
<dbReference type="InterPro" id="IPR012677">
    <property type="entry name" value="Nucleotide-bd_a/b_plait_sf"/>
</dbReference>
<accession>A0A1I7XJI8</accession>
<sequence length="179" mass="19928">MWVTGFGIWCRSSLVVSGLDCEDVVIGRSGGRPSGEAFVRLASRDQVTKALEFNKQHMGTSRSAYPYGSPKSRNTHSRPAPYDVPRMSGYHGYGGYGYDDFISPTKISVYNDYLCVAFRLMLILTLSNGFLLHFIVWKSVYVELFAANDMPPSMRRLTWRVIGGKPAPPPQPLSAPRSV</sequence>
<evidence type="ECO:0000313" key="5">
    <source>
        <dbReference type="WBParaSite" id="Hba_17673"/>
    </source>
</evidence>
<protein>
    <submittedName>
        <fullName evidence="5">RRM domain-containing protein</fullName>
    </submittedName>
</protein>
<proteinExistence type="predicted"/>
<feature type="region of interest" description="Disordered" evidence="1">
    <location>
        <begin position="58"/>
        <end position="81"/>
    </location>
</feature>
<feature type="chain" id="PRO_5009311245" evidence="3">
    <location>
        <begin position="19"/>
        <end position="179"/>
    </location>
</feature>
<evidence type="ECO:0000256" key="2">
    <source>
        <dbReference type="SAM" id="Phobius"/>
    </source>
</evidence>
<name>A0A1I7XJI8_HETBA</name>
<organism evidence="4 5">
    <name type="scientific">Heterorhabditis bacteriophora</name>
    <name type="common">Entomopathogenic nematode worm</name>
    <dbReference type="NCBI Taxonomy" id="37862"/>
    <lineage>
        <taxon>Eukaryota</taxon>
        <taxon>Metazoa</taxon>
        <taxon>Ecdysozoa</taxon>
        <taxon>Nematoda</taxon>
        <taxon>Chromadorea</taxon>
        <taxon>Rhabditida</taxon>
        <taxon>Rhabditina</taxon>
        <taxon>Rhabditomorpha</taxon>
        <taxon>Strongyloidea</taxon>
        <taxon>Heterorhabditidae</taxon>
        <taxon>Heterorhabditis</taxon>
    </lineage>
</organism>
<dbReference type="InterPro" id="IPR035979">
    <property type="entry name" value="RBD_domain_sf"/>
</dbReference>
<keyword evidence="2" id="KW-0472">Membrane</keyword>
<feature type="signal peptide" evidence="3">
    <location>
        <begin position="1"/>
        <end position="18"/>
    </location>
</feature>
<dbReference type="GO" id="GO:0003676">
    <property type="term" value="F:nucleic acid binding"/>
    <property type="evidence" value="ECO:0007669"/>
    <property type="project" value="InterPro"/>
</dbReference>
<feature type="transmembrane region" description="Helical" evidence="2">
    <location>
        <begin position="116"/>
        <end position="136"/>
    </location>
</feature>
<reference evidence="5" key="1">
    <citation type="submission" date="2016-11" db="UniProtKB">
        <authorList>
            <consortium name="WormBaseParasite"/>
        </authorList>
    </citation>
    <scope>IDENTIFICATION</scope>
</reference>
<keyword evidence="2" id="KW-1133">Transmembrane helix</keyword>
<dbReference type="AlphaFoldDB" id="A0A1I7XJI8"/>
<evidence type="ECO:0000256" key="1">
    <source>
        <dbReference type="SAM" id="MobiDB-lite"/>
    </source>
</evidence>
<keyword evidence="4" id="KW-1185">Reference proteome</keyword>
<dbReference type="Gene3D" id="3.30.70.330">
    <property type="match status" value="1"/>
</dbReference>
<dbReference type="WBParaSite" id="Hba_17673">
    <property type="protein sequence ID" value="Hba_17673"/>
    <property type="gene ID" value="Hba_17673"/>
</dbReference>
<keyword evidence="3" id="KW-0732">Signal</keyword>
<keyword evidence="2" id="KW-0812">Transmembrane</keyword>
<evidence type="ECO:0000256" key="3">
    <source>
        <dbReference type="SAM" id="SignalP"/>
    </source>
</evidence>
<dbReference type="Proteomes" id="UP000095283">
    <property type="component" value="Unplaced"/>
</dbReference>
<evidence type="ECO:0000313" key="4">
    <source>
        <dbReference type="Proteomes" id="UP000095283"/>
    </source>
</evidence>